<gene>
    <name evidence="1" type="ORF">CU097_014538</name>
</gene>
<dbReference type="Proteomes" id="UP000252139">
    <property type="component" value="Unassembled WGS sequence"/>
</dbReference>
<keyword evidence="2" id="KW-1185">Reference proteome</keyword>
<dbReference type="EMBL" id="PJQL01000262">
    <property type="protein sequence ID" value="RCH97626.1"/>
    <property type="molecule type" value="Genomic_DNA"/>
</dbReference>
<reference evidence="1 2" key="1">
    <citation type="journal article" date="2018" name="G3 (Bethesda)">
        <title>Phylogenetic and Phylogenomic Definition of Rhizopus Species.</title>
        <authorList>
            <person name="Gryganskyi A.P."/>
            <person name="Golan J."/>
            <person name="Dolatabadi S."/>
            <person name="Mondo S."/>
            <person name="Robb S."/>
            <person name="Idnurm A."/>
            <person name="Muszewska A."/>
            <person name="Steczkiewicz K."/>
            <person name="Masonjones S."/>
            <person name="Liao H.L."/>
            <person name="Gajdeczka M.T."/>
            <person name="Anike F."/>
            <person name="Vuek A."/>
            <person name="Anishchenko I.M."/>
            <person name="Voigt K."/>
            <person name="de Hoog G.S."/>
            <person name="Smith M.E."/>
            <person name="Heitman J."/>
            <person name="Vilgalys R."/>
            <person name="Stajich J.E."/>
        </authorList>
    </citation>
    <scope>NUCLEOTIDE SEQUENCE [LARGE SCALE GENOMIC DNA]</scope>
    <source>
        <strain evidence="1 2">CBS 357.93</strain>
    </source>
</reference>
<comment type="caution">
    <text evidence="1">The sequence shown here is derived from an EMBL/GenBank/DDBJ whole genome shotgun (WGS) entry which is preliminary data.</text>
</comment>
<name>A0A367K645_RHIAZ</name>
<evidence type="ECO:0000313" key="2">
    <source>
        <dbReference type="Proteomes" id="UP000252139"/>
    </source>
</evidence>
<dbReference type="AlphaFoldDB" id="A0A367K645"/>
<protein>
    <submittedName>
        <fullName evidence="1">Uncharacterized protein</fullName>
    </submittedName>
</protein>
<organism evidence="1 2">
    <name type="scientific">Rhizopus azygosporus</name>
    <name type="common">Rhizopus microsporus var. azygosporus</name>
    <dbReference type="NCBI Taxonomy" id="86630"/>
    <lineage>
        <taxon>Eukaryota</taxon>
        <taxon>Fungi</taxon>
        <taxon>Fungi incertae sedis</taxon>
        <taxon>Mucoromycota</taxon>
        <taxon>Mucoromycotina</taxon>
        <taxon>Mucoromycetes</taxon>
        <taxon>Mucorales</taxon>
        <taxon>Mucorineae</taxon>
        <taxon>Rhizopodaceae</taxon>
        <taxon>Rhizopus</taxon>
    </lineage>
</organism>
<proteinExistence type="predicted"/>
<sequence>MLFYGNSRTDFASSKRKEQICDKSKKKVSLSVSRYIHPIGSIWRLSRTWESYEDKHQCPTLTYPSMISLTLPSQSLAPLIALLI</sequence>
<evidence type="ECO:0000313" key="1">
    <source>
        <dbReference type="EMBL" id="RCH97626.1"/>
    </source>
</evidence>
<accession>A0A367K645</accession>